<protein>
    <recommendedName>
        <fullName evidence="1">glutathione transferase</fullName>
        <ecNumber evidence="1">2.5.1.18</ecNumber>
    </recommendedName>
</protein>
<reference evidence="7" key="1">
    <citation type="submission" date="2022-03" db="EMBL/GenBank/DDBJ databases">
        <authorList>
            <person name="Tunstrom K."/>
        </authorList>
    </citation>
    <scope>NUCLEOTIDE SEQUENCE</scope>
</reference>
<dbReference type="SFLD" id="SFLDG00363">
    <property type="entry name" value="AMPS_(cytGST):_Alpha-__Mu-__Pi"/>
    <property type="match status" value="1"/>
</dbReference>
<dbReference type="Pfam" id="PF14497">
    <property type="entry name" value="GST_C_3"/>
    <property type="match status" value="1"/>
</dbReference>
<dbReference type="SUPFAM" id="SSF52833">
    <property type="entry name" value="Thioredoxin-like"/>
    <property type="match status" value="1"/>
</dbReference>
<dbReference type="SFLD" id="SFLDS00019">
    <property type="entry name" value="Glutathione_Transferase_(cytos"/>
    <property type="match status" value="1"/>
</dbReference>
<dbReference type="CDD" id="cd03192">
    <property type="entry name" value="GST_C_Sigma_like"/>
    <property type="match status" value="1"/>
</dbReference>
<dbReference type="SFLD" id="SFLDG01205">
    <property type="entry name" value="AMPS.1"/>
    <property type="match status" value="1"/>
</dbReference>
<dbReference type="EC" id="2.5.1.18" evidence="1"/>
<feature type="domain" description="GST N-terminal" evidence="5">
    <location>
        <begin position="2"/>
        <end position="79"/>
    </location>
</feature>
<keyword evidence="2" id="KW-0808">Transferase</keyword>
<dbReference type="InterPro" id="IPR010987">
    <property type="entry name" value="Glutathione-S-Trfase_C-like"/>
</dbReference>
<dbReference type="GO" id="GO:0004602">
    <property type="term" value="F:glutathione peroxidase activity"/>
    <property type="evidence" value="ECO:0007669"/>
    <property type="project" value="UniProtKB-ARBA"/>
</dbReference>
<organism evidence="7 8">
    <name type="scientific">Euphydryas editha</name>
    <name type="common">Edith's checkerspot</name>
    <dbReference type="NCBI Taxonomy" id="104508"/>
    <lineage>
        <taxon>Eukaryota</taxon>
        <taxon>Metazoa</taxon>
        <taxon>Ecdysozoa</taxon>
        <taxon>Arthropoda</taxon>
        <taxon>Hexapoda</taxon>
        <taxon>Insecta</taxon>
        <taxon>Pterygota</taxon>
        <taxon>Neoptera</taxon>
        <taxon>Endopterygota</taxon>
        <taxon>Lepidoptera</taxon>
        <taxon>Glossata</taxon>
        <taxon>Ditrysia</taxon>
        <taxon>Papilionoidea</taxon>
        <taxon>Nymphalidae</taxon>
        <taxon>Nymphalinae</taxon>
        <taxon>Euphydryas</taxon>
    </lineage>
</organism>
<dbReference type="Pfam" id="PF02798">
    <property type="entry name" value="GST_N"/>
    <property type="match status" value="1"/>
</dbReference>
<dbReference type="Gene3D" id="3.40.30.10">
    <property type="entry name" value="Glutaredoxin"/>
    <property type="match status" value="1"/>
</dbReference>
<accession>A0AAU9U011</accession>
<dbReference type="FunFam" id="3.40.30.10:FF:000035">
    <property type="entry name" value="hematopoietic prostaglandin D synthase"/>
    <property type="match status" value="1"/>
</dbReference>
<evidence type="ECO:0000313" key="7">
    <source>
        <dbReference type="EMBL" id="CAH2093199.1"/>
    </source>
</evidence>
<gene>
    <name evidence="7" type="ORF">EEDITHA_LOCUS8889</name>
</gene>
<evidence type="ECO:0000259" key="5">
    <source>
        <dbReference type="PROSITE" id="PS50404"/>
    </source>
</evidence>
<dbReference type="SUPFAM" id="SSF47616">
    <property type="entry name" value="GST C-terminal domain-like"/>
    <property type="match status" value="1"/>
</dbReference>
<dbReference type="GO" id="GO:0004364">
    <property type="term" value="F:glutathione transferase activity"/>
    <property type="evidence" value="ECO:0007669"/>
    <property type="project" value="UniProtKB-EC"/>
</dbReference>
<dbReference type="PANTHER" id="PTHR11571">
    <property type="entry name" value="GLUTATHIONE S-TRANSFERASE"/>
    <property type="match status" value="1"/>
</dbReference>
<evidence type="ECO:0000313" key="8">
    <source>
        <dbReference type="Proteomes" id="UP001153954"/>
    </source>
</evidence>
<dbReference type="InterPro" id="IPR004045">
    <property type="entry name" value="Glutathione_S-Trfase_N"/>
</dbReference>
<evidence type="ECO:0000256" key="2">
    <source>
        <dbReference type="ARBA" id="ARBA00022679"/>
    </source>
</evidence>
<comment type="catalytic activity">
    <reaction evidence="4">
        <text>RX + glutathione = an S-substituted glutathione + a halide anion + H(+)</text>
        <dbReference type="Rhea" id="RHEA:16437"/>
        <dbReference type="ChEBI" id="CHEBI:15378"/>
        <dbReference type="ChEBI" id="CHEBI:16042"/>
        <dbReference type="ChEBI" id="CHEBI:17792"/>
        <dbReference type="ChEBI" id="CHEBI:57925"/>
        <dbReference type="ChEBI" id="CHEBI:90779"/>
        <dbReference type="EC" id="2.5.1.18"/>
    </reaction>
</comment>
<evidence type="ECO:0000256" key="3">
    <source>
        <dbReference type="ARBA" id="ARBA00038317"/>
    </source>
</evidence>
<comment type="similarity">
    <text evidence="3">Belongs to the GST superfamily. Sigma family.</text>
</comment>
<name>A0AAU9U011_EUPED</name>
<keyword evidence="8" id="KW-1185">Reference proteome</keyword>
<dbReference type="InterPro" id="IPR050213">
    <property type="entry name" value="GST_superfamily"/>
</dbReference>
<proteinExistence type="inferred from homology"/>
<dbReference type="CDD" id="cd03039">
    <property type="entry name" value="GST_N_Sigma_like"/>
    <property type="match status" value="1"/>
</dbReference>
<dbReference type="PANTHER" id="PTHR11571:SF224">
    <property type="entry name" value="HEMATOPOIETIC PROSTAGLANDIN D SYNTHASE"/>
    <property type="match status" value="1"/>
</dbReference>
<dbReference type="Proteomes" id="UP001153954">
    <property type="component" value="Unassembled WGS sequence"/>
</dbReference>
<evidence type="ECO:0000259" key="6">
    <source>
        <dbReference type="PROSITE" id="PS50405"/>
    </source>
</evidence>
<sequence length="203" mass="23914">MPNIVLHYFDVKALGESIRLLLTYGGLEFVDHRVDEKDWESVKPSMPFGQMPVLEIDGKQYAQSVAIARYLGKKFKINGENIEEEFEIDQNVDYLNSIRDEAAVVHYDIEEKDRERKYNEMKEKFLLMIKKLDEIIRQNNGHIAAGKLTWGDFVFAGSFDYLKMLLRMPDLEKQYPSFRQVIDAVHEDFRVKDYSMRSPKTEY</sequence>
<dbReference type="AlphaFoldDB" id="A0AAU9U011"/>
<evidence type="ECO:0000256" key="4">
    <source>
        <dbReference type="ARBA" id="ARBA00047960"/>
    </source>
</evidence>
<dbReference type="Gene3D" id="1.20.1050.10">
    <property type="match status" value="1"/>
</dbReference>
<dbReference type="InterPro" id="IPR004046">
    <property type="entry name" value="GST_C"/>
</dbReference>
<comment type="caution">
    <text evidence="7">The sequence shown here is derived from an EMBL/GenBank/DDBJ whole genome shotgun (WGS) entry which is preliminary data.</text>
</comment>
<dbReference type="GO" id="GO:0006749">
    <property type="term" value="P:glutathione metabolic process"/>
    <property type="evidence" value="ECO:0007669"/>
    <property type="project" value="TreeGrafter"/>
</dbReference>
<dbReference type="InterPro" id="IPR036282">
    <property type="entry name" value="Glutathione-S-Trfase_C_sf"/>
</dbReference>
<dbReference type="PROSITE" id="PS50405">
    <property type="entry name" value="GST_CTER"/>
    <property type="match status" value="1"/>
</dbReference>
<evidence type="ECO:0000256" key="1">
    <source>
        <dbReference type="ARBA" id="ARBA00012452"/>
    </source>
</evidence>
<dbReference type="EMBL" id="CAKOGL010000012">
    <property type="protein sequence ID" value="CAH2093199.1"/>
    <property type="molecule type" value="Genomic_DNA"/>
</dbReference>
<dbReference type="InterPro" id="IPR040079">
    <property type="entry name" value="Glutathione_S-Trfase"/>
</dbReference>
<feature type="domain" description="GST C-terminal" evidence="6">
    <location>
        <begin position="81"/>
        <end position="203"/>
    </location>
</feature>
<dbReference type="InterPro" id="IPR036249">
    <property type="entry name" value="Thioredoxin-like_sf"/>
</dbReference>
<dbReference type="PROSITE" id="PS50404">
    <property type="entry name" value="GST_NTER"/>
    <property type="match status" value="1"/>
</dbReference>